<dbReference type="EMBL" id="CAXKWB010091870">
    <property type="protein sequence ID" value="CAL4216565.1"/>
    <property type="molecule type" value="Genomic_DNA"/>
</dbReference>
<evidence type="ECO:0000313" key="2">
    <source>
        <dbReference type="EMBL" id="CAL4216565.1"/>
    </source>
</evidence>
<reference evidence="2 3" key="1">
    <citation type="submission" date="2024-05" db="EMBL/GenBank/DDBJ databases">
        <authorList>
            <person name="Wallberg A."/>
        </authorList>
    </citation>
    <scope>NUCLEOTIDE SEQUENCE [LARGE SCALE GENOMIC DNA]</scope>
</reference>
<sequence>MAALELDPMFRRGLRLLHSRNRDSVDQLKLLLDEASRLRQGKPLPPINKVGHYAPPNTKTPFVYWSRIPPPPPPVRQNTSRRSLLGRVDKEKWTKRENFNRDEDNLVSAKRPRLESPMGFKSHTPSPTPSLKSESSSRSRRSDESDSDEMNDLAMEIMDGINCNVCNTMHIKSRIECYFIYSIHAIQCYESPSCDYVICERSLTHCCADSSSRCEECGTLCPVEPPCSAGQSGGRGKTLKGLVAVAGLSGSVPVTAAVEVVLWKASPIVGNLTLLMPSQLAALTTSAAGK</sequence>
<gene>
    <name evidence="2" type="ORF">MNOR_LOCUS38767</name>
</gene>
<evidence type="ECO:0000313" key="3">
    <source>
        <dbReference type="Proteomes" id="UP001497623"/>
    </source>
</evidence>
<feature type="compositionally biased region" description="Polar residues" evidence="1">
    <location>
        <begin position="123"/>
        <end position="132"/>
    </location>
</feature>
<name>A0AAV2SN10_MEGNR</name>
<proteinExistence type="predicted"/>
<comment type="caution">
    <text evidence="2">The sequence shown here is derived from an EMBL/GenBank/DDBJ whole genome shotgun (WGS) entry which is preliminary data.</text>
</comment>
<dbReference type="Proteomes" id="UP001497623">
    <property type="component" value="Unassembled WGS sequence"/>
</dbReference>
<feature type="non-terminal residue" evidence="2">
    <location>
        <position position="290"/>
    </location>
</feature>
<feature type="region of interest" description="Disordered" evidence="1">
    <location>
        <begin position="67"/>
        <end position="88"/>
    </location>
</feature>
<dbReference type="AlphaFoldDB" id="A0AAV2SN10"/>
<feature type="region of interest" description="Disordered" evidence="1">
    <location>
        <begin position="104"/>
        <end position="148"/>
    </location>
</feature>
<accession>A0AAV2SN10</accession>
<evidence type="ECO:0000256" key="1">
    <source>
        <dbReference type="SAM" id="MobiDB-lite"/>
    </source>
</evidence>
<organism evidence="2 3">
    <name type="scientific">Meganyctiphanes norvegica</name>
    <name type="common">Northern krill</name>
    <name type="synonym">Thysanopoda norvegica</name>
    <dbReference type="NCBI Taxonomy" id="48144"/>
    <lineage>
        <taxon>Eukaryota</taxon>
        <taxon>Metazoa</taxon>
        <taxon>Ecdysozoa</taxon>
        <taxon>Arthropoda</taxon>
        <taxon>Crustacea</taxon>
        <taxon>Multicrustacea</taxon>
        <taxon>Malacostraca</taxon>
        <taxon>Eumalacostraca</taxon>
        <taxon>Eucarida</taxon>
        <taxon>Euphausiacea</taxon>
        <taxon>Euphausiidae</taxon>
        <taxon>Meganyctiphanes</taxon>
    </lineage>
</organism>
<keyword evidence="3" id="KW-1185">Reference proteome</keyword>
<feature type="compositionally biased region" description="Basic and acidic residues" evidence="1">
    <location>
        <begin position="135"/>
        <end position="144"/>
    </location>
</feature>
<protein>
    <submittedName>
        <fullName evidence="2">Uncharacterized protein</fullName>
    </submittedName>
</protein>